<dbReference type="Proteomes" id="UP000717996">
    <property type="component" value="Unassembled WGS sequence"/>
</dbReference>
<dbReference type="OrthoDB" id="2279737at2759"/>
<name>A0A9P6Y7P4_RHIOR</name>
<evidence type="ECO:0000313" key="3">
    <source>
        <dbReference type="Proteomes" id="UP000717996"/>
    </source>
</evidence>
<protein>
    <submittedName>
        <fullName evidence="2">Uncharacterized protein</fullName>
    </submittedName>
</protein>
<proteinExistence type="predicted"/>
<sequence length="421" mass="49293">MTTRGMKKKRKAEIEIYIVELRFLNYQFYKLRRSLYLMSPLSCLHSIKRFKSLIDYQFPFYTLSLLLIDYKLLTNITSVQWEKIKNDYDAKVKFENIRESTMTVLKEIEHLAEGSLTKAYREFLMKQAEYAFTKEETYFKIYAHVISVMKLHPEYLEAQRQYTTEANTCIQIWSPIIDSIFELPTLKIMWGDSINGQSSIAKKANQESNKKCIGDKIDFRVCCKDRNKLVDLLNGEIAKDQTNNKKYFDDHAKLCRESKIISDQFYSSPHVKNKEKKTLKVRGIQLCGIEGEIIETRLVEEGLYTFSVLGSLRLPIPEDHLYRLRTLIERLFEIKRGCLALARIYRKMKEARKDFEKNMAKNRNTRRSPGSNSDVEDHDAVIKSVKYIGWVRGSWFPPSRSNSKVYDGSLPAFLLSPPLLV</sequence>
<dbReference type="EMBL" id="JAANIT010001228">
    <property type="protein sequence ID" value="KAG1541486.1"/>
    <property type="molecule type" value="Genomic_DNA"/>
</dbReference>
<evidence type="ECO:0000256" key="1">
    <source>
        <dbReference type="SAM" id="MobiDB-lite"/>
    </source>
</evidence>
<comment type="caution">
    <text evidence="2">The sequence shown here is derived from an EMBL/GenBank/DDBJ whole genome shotgun (WGS) entry which is preliminary data.</text>
</comment>
<reference evidence="2" key="1">
    <citation type="journal article" date="2020" name="Microb. Genom.">
        <title>Genetic diversity of clinical and environmental Mucorales isolates obtained from an investigation of mucormycosis cases among solid organ transplant recipients.</title>
        <authorList>
            <person name="Nguyen M.H."/>
            <person name="Kaul D."/>
            <person name="Muto C."/>
            <person name="Cheng S.J."/>
            <person name="Richter R.A."/>
            <person name="Bruno V.M."/>
            <person name="Liu G."/>
            <person name="Beyhan S."/>
            <person name="Sundermann A.J."/>
            <person name="Mounaud S."/>
            <person name="Pasculle A.W."/>
            <person name="Nierman W.C."/>
            <person name="Driscoll E."/>
            <person name="Cumbie R."/>
            <person name="Clancy C.J."/>
            <person name="Dupont C.L."/>
        </authorList>
    </citation>
    <scope>NUCLEOTIDE SEQUENCE</scope>
    <source>
        <strain evidence="2">GL16</strain>
    </source>
</reference>
<evidence type="ECO:0000313" key="2">
    <source>
        <dbReference type="EMBL" id="KAG1541486.1"/>
    </source>
</evidence>
<dbReference type="AlphaFoldDB" id="A0A9P6Y7P4"/>
<organism evidence="2 3">
    <name type="scientific">Rhizopus oryzae</name>
    <name type="common">Mucormycosis agent</name>
    <name type="synonym">Rhizopus arrhizus var. delemar</name>
    <dbReference type="NCBI Taxonomy" id="64495"/>
    <lineage>
        <taxon>Eukaryota</taxon>
        <taxon>Fungi</taxon>
        <taxon>Fungi incertae sedis</taxon>
        <taxon>Mucoromycota</taxon>
        <taxon>Mucoromycotina</taxon>
        <taxon>Mucoromycetes</taxon>
        <taxon>Mucorales</taxon>
        <taxon>Mucorineae</taxon>
        <taxon>Rhizopodaceae</taxon>
        <taxon>Rhizopus</taxon>
    </lineage>
</organism>
<gene>
    <name evidence="2" type="ORF">G6F51_007865</name>
</gene>
<feature type="region of interest" description="Disordered" evidence="1">
    <location>
        <begin position="357"/>
        <end position="376"/>
    </location>
</feature>
<accession>A0A9P6Y7P4</accession>